<dbReference type="Proteomes" id="UP000028341">
    <property type="component" value="Unassembled WGS sequence"/>
</dbReference>
<organism evidence="1 2">
    <name type="scientific">Streptomyces toyocaensis</name>
    <dbReference type="NCBI Taxonomy" id="55952"/>
    <lineage>
        <taxon>Bacteria</taxon>
        <taxon>Bacillati</taxon>
        <taxon>Actinomycetota</taxon>
        <taxon>Actinomycetes</taxon>
        <taxon>Kitasatosporales</taxon>
        <taxon>Streptomycetaceae</taxon>
        <taxon>Streptomyces</taxon>
    </lineage>
</organism>
<evidence type="ECO:0000313" key="1">
    <source>
        <dbReference type="EMBL" id="KES07066.1"/>
    </source>
</evidence>
<dbReference type="STRING" id="55952.BU52_10745"/>
<protein>
    <recommendedName>
        <fullName evidence="3">Helix-turn-helix domain-containing protein</fullName>
    </recommendedName>
</protein>
<gene>
    <name evidence="1" type="ORF">BU52_10745</name>
</gene>
<name>A0A081XU43_STRTO</name>
<dbReference type="SUPFAM" id="SSF46955">
    <property type="entry name" value="Putative DNA-binding domain"/>
    <property type="match status" value="1"/>
</dbReference>
<dbReference type="AlphaFoldDB" id="A0A081XU43"/>
<sequence>MPLNINGVAYLSTAQAAERLGVTASTLRTHRSDGTRSGLETLKLGNVVLYTAASVEREAARRGAGR</sequence>
<evidence type="ECO:0008006" key="3">
    <source>
        <dbReference type="Google" id="ProtNLM"/>
    </source>
</evidence>
<keyword evidence="2" id="KW-1185">Reference proteome</keyword>
<evidence type="ECO:0000313" key="2">
    <source>
        <dbReference type="Proteomes" id="UP000028341"/>
    </source>
</evidence>
<dbReference type="EMBL" id="JFCB01000007">
    <property type="protein sequence ID" value="KES07066.1"/>
    <property type="molecule type" value="Genomic_DNA"/>
</dbReference>
<comment type="caution">
    <text evidence="1">The sequence shown here is derived from an EMBL/GenBank/DDBJ whole genome shotgun (WGS) entry which is preliminary data.</text>
</comment>
<proteinExistence type="predicted"/>
<dbReference type="InterPro" id="IPR009061">
    <property type="entry name" value="DNA-bd_dom_put_sf"/>
</dbReference>
<accession>A0A081XU43</accession>
<dbReference type="RefSeq" id="WP_037931774.1">
    <property type="nucleotide sequence ID" value="NZ_JBFADL010000005.1"/>
</dbReference>
<reference evidence="1 2" key="1">
    <citation type="submission" date="2014-02" db="EMBL/GenBank/DDBJ databases">
        <title>The genome announcement of Streptomyces toyocaensis NRRL15009.</title>
        <authorList>
            <person name="Hong H.-J."/>
            <person name="Kwun M.J."/>
        </authorList>
    </citation>
    <scope>NUCLEOTIDE SEQUENCE [LARGE SCALE GENOMIC DNA]</scope>
    <source>
        <strain evidence="1 2">NRRL 15009</strain>
    </source>
</reference>